<evidence type="ECO:0000256" key="2">
    <source>
        <dbReference type="ARBA" id="ARBA00005992"/>
    </source>
</evidence>
<keyword evidence="12" id="KW-1185">Reference proteome</keyword>
<dbReference type="NCBIfam" id="NF004785">
    <property type="entry name" value="PRK06132.1-2"/>
    <property type="match status" value="1"/>
</dbReference>
<protein>
    <recommendedName>
        <fullName evidence="10">L,D-TPase catalytic domain-containing protein</fullName>
    </recommendedName>
</protein>
<evidence type="ECO:0000256" key="6">
    <source>
        <dbReference type="ARBA" id="ARBA00023316"/>
    </source>
</evidence>
<reference evidence="11 12" key="1">
    <citation type="journal article" date="2013" name="Genome Announc.">
        <title>Draft Genome Sequence of Sphingobium quisquiliarum Strain P25T, a Novel Hexachlorocyclohexane (HCH)-Degrading Bacterium Isolated from an HCH Dumpsite.</title>
        <authorList>
            <person name="Kumar Singh A."/>
            <person name="Sangwan N."/>
            <person name="Sharma A."/>
            <person name="Gupta V."/>
            <person name="Khurana J.P."/>
            <person name="Lal R."/>
        </authorList>
    </citation>
    <scope>NUCLEOTIDE SEQUENCE [LARGE SCALE GENOMIC DNA]</scope>
    <source>
        <strain evidence="11 12">P25</strain>
    </source>
</reference>
<dbReference type="GO" id="GO:0016740">
    <property type="term" value="F:transferase activity"/>
    <property type="evidence" value="ECO:0007669"/>
    <property type="project" value="UniProtKB-KW"/>
</dbReference>
<dbReference type="GO" id="GO:0008360">
    <property type="term" value="P:regulation of cell shape"/>
    <property type="evidence" value="ECO:0007669"/>
    <property type="project" value="UniProtKB-UniRule"/>
</dbReference>
<evidence type="ECO:0000259" key="10">
    <source>
        <dbReference type="PROSITE" id="PS52029"/>
    </source>
</evidence>
<comment type="similarity">
    <text evidence="2">Belongs to the YkuD family.</text>
</comment>
<organism evidence="11 12">
    <name type="scientific">Sphingobium quisquiliarum P25</name>
    <dbReference type="NCBI Taxonomy" id="1329909"/>
    <lineage>
        <taxon>Bacteria</taxon>
        <taxon>Pseudomonadati</taxon>
        <taxon>Pseudomonadota</taxon>
        <taxon>Alphaproteobacteria</taxon>
        <taxon>Sphingomonadales</taxon>
        <taxon>Sphingomonadaceae</taxon>
        <taxon>Sphingobium</taxon>
    </lineage>
</organism>
<dbReference type="PATRIC" id="fig|1329909.3.peg.2055"/>
<comment type="caution">
    <text evidence="11">The sequence shown here is derived from an EMBL/GenBank/DDBJ whole genome shotgun (WGS) entry which is preliminary data.</text>
</comment>
<feature type="region of interest" description="Disordered" evidence="8">
    <location>
        <begin position="217"/>
        <end position="284"/>
    </location>
</feature>
<evidence type="ECO:0000313" key="12">
    <source>
        <dbReference type="Proteomes" id="UP000015525"/>
    </source>
</evidence>
<dbReference type="Gene3D" id="2.40.440.10">
    <property type="entry name" value="L,D-transpeptidase catalytic domain-like"/>
    <property type="match status" value="1"/>
</dbReference>
<comment type="pathway">
    <text evidence="1 7">Cell wall biogenesis; peptidoglycan biosynthesis.</text>
</comment>
<dbReference type="InterPro" id="IPR050979">
    <property type="entry name" value="LD-transpeptidase"/>
</dbReference>
<dbReference type="Pfam" id="PF03734">
    <property type="entry name" value="YkuD"/>
    <property type="match status" value="1"/>
</dbReference>
<proteinExistence type="inferred from homology"/>
<feature type="active site" description="Nucleophile" evidence="7">
    <location>
        <position position="134"/>
    </location>
</feature>
<evidence type="ECO:0000256" key="8">
    <source>
        <dbReference type="SAM" id="MobiDB-lite"/>
    </source>
</evidence>
<dbReference type="CDD" id="cd16913">
    <property type="entry name" value="YkuD_like"/>
    <property type="match status" value="1"/>
</dbReference>
<evidence type="ECO:0000256" key="4">
    <source>
        <dbReference type="ARBA" id="ARBA00022960"/>
    </source>
</evidence>
<feature type="domain" description="L,D-TPase catalytic" evidence="10">
    <location>
        <begin position="49"/>
        <end position="158"/>
    </location>
</feature>
<dbReference type="GO" id="GO:0071555">
    <property type="term" value="P:cell wall organization"/>
    <property type="evidence" value="ECO:0007669"/>
    <property type="project" value="UniProtKB-UniRule"/>
</dbReference>
<dbReference type="GO" id="GO:0018104">
    <property type="term" value="P:peptidoglycan-protein cross-linking"/>
    <property type="evidence" value="ECO:0007669"/>
    <property type="project" value="TreeGrafter"/>
</dbReference>
<evidence type="ECO:0000256" key="1">
    <source>
        <dbReference type="ARBA" id="ARBA00004752"/>
    </source>
</evidence>
<keyword evidence="5 7" id="KW-0573">Peptidoglycan synthesis</keyword>
<accession>T0I4N2</accession>
<dbReference type="PANTHER" id="PTHR30582:SF2">
    <property type="entry name" value="L,D-TRANSPEPTIDASE YCIB-RELATED"/>
    <property type="match status" value="1"/>
</dbReference>
<evidence type="ECO:0000313" key="11">
    <source>
        <dbReference type="EMBL" id="EQB06620.1"/>
    </source>
</evidence>
<keyword evidence="9" id="KW-0732">Signal</keyword>
<gene>
    <name evidence="11" type="ORF">L288_10680</name>
</gene>
<dbReference type="InterPro" id="IPR005490">
    <property type="entry name" value="LD_TPept_cat_dom"/>
</dbReference>
<dbReference type="PROSITE" id="PS52029">
    <property type="entry name" value="LD_TPASE"/>
    <property type="match status" value="1"/>
</dbReference>
<keyword evidence="6 7" id="KW-0961">Cell wall biogenesis/degradation</keyword>
<feature type="active site" description="Proton donor/acceptor" evidence="7">
    <location>
        <position position="121"/>
    </location>
</feature>
<evidence type="ECO:0000256" key="7">
    <source>
        <dbReference type="PROSITE-ProRule" id="PRU01373"/>
    </source>
</evidence>
<dbReference type="Proteomes" id="UP000015525">
    <property type="component" value="Unassembled WGS sequence"/>
</dbReference>
<dbReference type="GO" id="GO:0071972">
    <property type="term" value="F:peptidoglycan L,D-transpeptidase activity"/>
    <property type="evidence" value="ECO:0007669"/>
    <property type="project" value="TreeGrafter"/>
</dbReference>
<evidence type="ECO:0000256" key="5">
    <source>
        <dbReference type="ARBA" id="ARBA00022984"/>
    </source>
</evidence>
<dbReference type="PANTHER" id="PTHR30582">
    <property type="entry name" value="L,D-TRANSPEPTIDASE"/>
    <property type="match status" value="1"/>
</dbReference>
<dbReference type="GO" id="GO:0005576">
    <property type="term" value="C:extracellular region"/>
    <property type="evidence" value="ECO:0007669"/>
    <property type="project" value="TreeGrafter"/>
</dbReference>
<dbReference type="EMBL" id="ATHO01000095">
    <property type="protein sequence ID" value="EQB06620.1"/>
    <property type="molecule type" value="Genomic_DNA"/>
</dbReference>
<dbReference type="SUPFAM" id="SSF141523">
    <property type="entry name" value="L,D-transpeptidase catalytic domain-like"/>
    <property type="match status" value="1"/>
</dbReference>
<keyword evidence="4 7" id="KW-0133">Cell shape</keyword>
<name>T0I4N2_9SPHN</name>
<dbReference type="AlphaFoldDB" id="T0I4N2"/>
<dbReference type="UniPathway" id="UPA00219"/>
<feature type="chain" id="PRO_5005711583" description="L,D-TPase catalytic domain-containing protein" evidence="9">
    <location>
        <begin position="25"/>
        <end position="284"/>
    </location>
</feature>
<feature type="signal peptide" evidence="9">
    <location>
        <begin position="1"/>
        <end position="24"/>
    </location>
</feature>
<keyword evidence="3" id="KW-0808">Transferase</keyword>
<evidence type="ECO:0000256" key="3">
    <source>
        <dbReference type="ARBA" id="ARBA00022679"/>
    </source>
</evidence>
<dbReference type="InterPro" id="IPR038063">
    <property type="entry name" value="Transpep_catalytic_dom"/>
</dbReference>
<evidence type="ECO:0000256" key="9">
    <source>
        <dbReference type="SAM" id="SignalP"/>
    </source>
</evidence>
<sequence>MRCLPSLFAIAALTILPGAGGAIAQTADAGQLEAGAYRWLEEGPFEGPLYLIISLRQQMVHVYSGDRLIGMASVSTGTRSHRTPTGEFPILQKREWHRSNLYSNAPMPFMQRLTWDGVALHAGHNPGYPASHGCIRLPTAFARKLFTLTQLGTLVRVNADELRPALMLDQLVLNDPGTAIVTFTPDAKPVPAPVQQAGVQMAVRETAAPAPIARPDVRQEAKKAPMDGSAVQTAAKEMPVQPSRAEPVARPARVQEKESRIQLAAQDAPSLSVDPSVFRPRLRR</sequence>